<dbReference type="EMBL" id="JAPWDQ010000013">
    <property type="protein sequence ID" value="KAJ5471993.1"/>
    <property type="molecule type" value="Genomic_DNA"/>
</dbReference>
<comment type="caution">
    <text evidence="2">The sequence shown here is derived from an EMBL/GenBank/DDBJ whole genome shotgun (WGS) entry which is preliminary data.</text>
</comment>
<dbReference type="RefSeq" id="XP_056786539.1">
    <property type="nucleotide sequence ID" value="XM_056938157.1"/>
</dbReference>
<evidence type="ECO:0000313" key="2">
    <source>
        <dbReference type="EMBL" id="KAJ5471993.1"/>
    </source>
</evidence>
<reference evidence="2" key="2">
    <citation type="journal article" date="2023" name="IMA Fungus">
        <title>Comparative genomic study of the Penicillium genus elucidates a diverse pangenome and 15 lateral gene transfer events.</title>
        <authorList>
            <person name="Petersen C."/>
            <person name="Sorensen T."/>
            <person name="Nielsen M.R."/>
            <person name="Sondergaard T.E."/>
            <person name="Sorensen J.L."/>
            <person name="Fitzpatrick D.A."/>
            <person name="Frisvad J.C."/>
            <person name="Nielsen K.L."/>
        </authorList>
    </citation>
    <scope>NUCLEOTIDE SEQUENCE</scope>
    <source>
        <strain evidence="2">IBT 30728</strain>
    </source>
</reference>
<protein>
    <submittedName>
        <fullName evidence="2">Uncharacterized protein</fullName>
    </submittedName>
</protein>
<evidence type="ECO:0000313" key="3">
    <source>
        <dbReference type="Proteomes" id="UP001148312"/>
    </source>
</evidence>
<evidence type="ECO:0000256" key="1">
    <source>
        <dbReference type="SAM" id="MobiDB-lite"/>
    </source>
</evidence>
<organism evidence="2 3">
    <name type="scientific">Penicillium diatomitis</name>
    <dbReference type="NCBI Taxonomy" id="2819901"/>
    <lineage>
        <taxon>Eukaryota</taxon>
        <taxon>Fungi</taxon>
        <taxon>Dikarya</taxon>
        <taxon>Ascomycota</taxon>
        <taxon>Pezizomycotina</taxon>
        <taxon>Eurotiomycetes</taxon>
        <taxon>Eurotiomycetidae</taxon>
        <taxon>Eurotiales</taxon>
        <taxon>Aspergillaceae</taxon>
        <taxon>Penicillium</taxon>
    </lineage>
</organism>
<proteinExistence type="predicted"/>
<dbReference type="GeneID" id="81628407"/>
<dbReference type="Proteomes" id="UP001148312">
    <property type="component" value="Unassembled WGS sequence"/>
</dbReference>
<reference evidence="2" key="1">
    <citation type="submission" date="2022-12" db="EMBL/GenBank/DDBJ databases">
        <authorList>
            <person name="Petersen C."/>
        </authorList>
    </citation>
    <scope>NUCLEOTIDE SEQUENCE</scope>
    <source>
        <strain evidence="2">IBT 30728</strain>
    </source>
</reference>
<feature type="region of interest" description="Disordered" evidence="1">
    <location>
        <begin position="41"/>
        <end position="65"/>
    </location>
</feature>
<keyword evidence="3" id="KW-1185">Reference proteome</keyword>
<name>A0A9W9WRI3_9EURO</name>
<feature type="compositionally biased region" description="Basic and acidic residues" evidence="1">
    <location>
        <begin position="53"/>
        <end position="64"/>
    </location>
</feature>
<dbReference type="AlphaFoldDB" id="A0A9W9WRI3"/>
<sequence length="110" mass="12721">MPPRGLRLFGYYIANPRLEAYQRYLGECPIEEHRQSKWTTARRVDHNVQQQNQEERRRDLKEEDSNTGDNAVLFVLVSRRLSPAPALNVLALGPLGYAQVYRNARDNANP</sequence>
<gene>
    <name evidence="2" type="ORF">N7539_008562</name>
</gene>
<accession>A0A9W9WRI3</accession>